<keyword evidence="3" id="KW-1185">Reference proteome</keyword>
<dbReference type="RefSeq" id="XP_045100269.1">
    <property type="nucleotide sequence ID" value="XM_045241568.1"/>
</dbReference>
<dbReference type="KEGG" id="cbr:CBG_25438"/>
<dbReference type="HOGENOM" id="CLU_1994640_0_0_1"/>
<sequence length="125" mass="14759">MRKSVKLVNFSSSMHFSVQSSKETTKIDPENDSNDRKNSQNFETSSDLARSKTAKKPPKSTQKTIQMPRKTIEWPKMPEFRAQITRIWLRALRIKRVRRGARLLRLRKNNFFSFIFASLEVKSKR</sequence>
<dbReference type="InParanoid" id="B6ILD1"/>
<dbReference type="AlphaFoldDB" id="B6ILD1"/>
<reference evidence="2 3" key="1">
    <citation type="journal article" date="2003" name="PLoS Biol.">
        <title>The genome sequence of Caenorhabditis briggsae: a platform for comparative genomics.</title>
        <authorList>
            <person name="Stein L.D."/>
            <person name="Bao Z."/>
            <person name="Blasiar D."/>
            <person name="Blumenthal T."/>
            <person name="Brent M.R."/>
            <person name="Chen N."/>
            <person name="Chinwalla A."/>
            <person name="Clarke L."/>
            <person name="Clee C."/>
            <person name="Coghlan A."/>
            <person name="Coulson A."/>
            <person name="D'Eustachio P."/>
            <person name="Fitch D.H."/>
            <person name="Fulton L.A."/>
            <person name="Fulton R.E."/>
            <person name="Griffiths-Jones S."/>
            <person name="Harris T.W."/>
            <person name="Hillier L.W."/>
            <person name="Kamath R."/>
            <person name="Kuwabara P.E."/>
            <person name="Mardis E.R."/>
            <person name="Marra M.A."/>
            <person name="Miner T.L."/>
            <person name="Minx P."/>
            <person name="Mullikin J.C."/>
            <person name="Plumb R.W."/>
            <person name="Rogers J."/>
            <person name="Schein J.E."/>
            <person name="Sohrmann M."/>
            <person name="Spieth J."/>
            <person name="Stajich J.E."/>
            <person name="Wei C."/>
            <person name="Willey D."/>
            <person name="Wilson R.K."/>
            <person name="Durbin R."/>
            <person name="Waterston R.H."/>
        </authorList>
    </citation>
    <scope>NUCLEOTIDE SEQUENCE [LARGE SCALE GENOMIC DNA]</scope>
    <source>
        <strain evidence="2 3">AF16</strain>
    </source>
</reference>
<gene>
    <name evidence="2" type="ORF">CBG25438</name>
    <name evidence="2" type="ORF">CBG_25438</name>
</gene>
<feature type="compositionally biased region" description="Basic and acidic residues" evidence="1">
    <location>
        <begin position="23"/>
        <end position="38"/>
    </location>
</feature>
<accession>B6ILD1</accession>
<feature type="region of interest" description="Disordered" evidence="1">
    <location>
        <begin position="14"/>
        <end position="72"/>
    </location>
</feature>
<feature type="compositionally biased region" description="Polar residues" evidence="1">
    <location>
        <begin position="39"/>
        <end position="48"/>
    </location>
</feature>
<dbReference type="GeneID" id="68916927"/>
<proteinExistence type="predicted"/>
<evidence type="ECO:0000313" key="2">
    <source>
        <dbReference type="EMBL" id="CAS00711.1"/>
    </source>
</evidence>
<dbReference type="EMBL" id="HE601474">
    <property type="protein sequence ID" value="CAS00711.1"/>
    <property type="molecule type" value="Genomic_DNA"/>
</dbReference>
<dbReference type="CTD" id="68916927"/>
<evidence type="ECO:0000313" key="3">
    <source>
        <dbReference type="Proteomes" id="UP000008549"/>
    </source>
</evidence>
<reference evidence="2 3" key="2">
    <citation type="journal article" date="2011" name="PLoS Genet.">
        <title>Caenorhabditis briggsae recombinant inbred line genotypes reveal inter-strain incompatibility and the evolution of recombination.</title>
        <authorList>
            <person name="Ross J.A."/>
            <person name="Koboldt D.C."/>
            <person name="Staisch J.E."/>
            <person name="Chamberlin H.M."/>
            <person name="Gupta B.P."/>
            <person name="Miller R.D."/>
            <person name="Baird S.E."/>
            <person name="Haag E.S."/>
        </authorList>
    </citation>
    <scope>NUCLEOTIDE SEQUENCE [LARGE SCALE GENOMIC DNA]</scope>
    <source>
        <strain evidence="2 3">AF16</strain>
    </source>
</reference>
<protein>
    <submittedName>
        <fullName evidence="2">Protein CBG25438</fullName>
    </submittedName>
</protein>
<evidence type="ECO:0000256" key="1">
    <source>
        <dbReference type="SAM" id="MobiDB-lite"/>
    </source>
</evidence>
<dbReference type="Proteomes" id="UP000008549">
    <property type="component" value="Unassembled WGS sequence"/>
</dbReference>
<organism evidence="2 3">
    <name type="scientific">Caenorhabditis briggsae</name>
    <dbReference type="NCBI Taxonomy" id="6238"/>
    <lineage>
        <taxon>Eukaryota</taxon>
        <taxon>Metazoa</taxon>
        <taxon>Ecdysozoa</taxon>
        <taxon>Nematoda</taxon>
        <taxon>Chromadorea</taxon>
        <taxon>Rhabditida</taxon>
        <taxon>Rhabditina</taxon>
        <taxon>Rhabditomorpha</taxon>
        <taxon>Rhabditoidea</taxon>
        <taxon>Rhabditidae</taxon>
        <taxon>Peloderinae</taxon>
        <taxon>Caenorhabditis</taxon>
    </lineage>
</organism>
<name>B6ILD1_CAEBR</name>